<feature type="compositionally biased region" description="Polar residues" evidence="6">
    <location>
        <begin position="60"/>
        <end position="69"/>
    </location>
</feature>
<dbReference type="GO" id="GO:0016787">
    <property type="term" value="F:hydrolase activity"/>
    <property type="evidence" value="ECO:0007669"/>
    <property type="project" value="UniProtKB-KW"/>
</dbReference>
<dbReference type="SMART" id="SM00490">
    <property type="entry name" value="HELICc"/>
    <property type="match status" value="1"/>
</dbReference>
<dbReference type="CDD" id="cd18787">
    <property type="entry name" value="SF2_C_DEAD"/>
    <property type="match status" value="1"/>
</dbReference>
<dbReference type="EMBL" id="CAHR02000003">
    <property type="protein sequence ID" value="CCG80626.1"/>
    <property type="molecule type" value="Genomic_DNA"/>
</dbReference>
<evidence type="ECO:0000256" key="6">
    <source>
        <dbReference type="SAM" id="MobiDB-lite"/>
    </source>
</evidence>
<organism evidence="9 10">
    <name type="scientific">Taphrina deformans (strain PYCC 5710 / ATCC 11124 / CBS 356.35 / IMI 108563 / JCM 9778 / NBRC 8474)</name>
    <name type="common">Peach leaf curl fungus</name>
    <name type="synonym">Lalaria deformans</name>
    <dbReference type="NCBI Taxonomy" id="1097556"/>
    <lineage>
        <taxon>Eukaryota</taxon>
        <taxon>Fungi</taxon>
        <taxon>Dikarya</taxon>
        <taxon>Ascomycota</taxon>
        <taxon>Taphrinomycotina</taxon>
        <taxon>Taphrinomycetes</taxon>
        <taxon>Taphrinales</taxon>
        <taxon>Taphrinaceae</taxon>
        <taxon>Taphrina</taxon>
    </lineage>
</organism>
<dbReference type="CDD" id="cd17956">
    <property type="entry name" value="DEADc_DDX51"/>
    <property type="match status" value="1"/>
</dbReference>
<dbReference type="InterPro" id="IPR001650">
    <property type="entry name" value="Helicase_C-like"/>
</dbReference>
<dbReference type="VEuPathDB" id="FungiDB:TAPDE_000153"/>
<name>R4X6S3_TAPDE</name>
<dbReference type="GO" id="GO:0005524">
    <property type="term" value="F:ATP binding"/>
    <property type="evidence" value="ECO:0007669"/>
    <property type="project" value="UniProtKB-UniRule"/>
</dbReference>
<dbReference type="SUPFAM" id="SSF52540">
    <property type="entry name" value="P-loop containing nucleoside triphosphate hydrolases"/>
    <property type="match status" value="1"/>
</dbReference>
<dbReference type="Pfam" id="PF00270">
    <property type="entry name" value="DEAD"/>
    <property type="match status" value="1"/>
</dbReference>
<dbReference type="OrthoDB" id="3370at2759"/>
<comment type="similarity">
    <text evidence="5">Belongs to the DEAD box helicase family.</text>
</comment>
<evidence type="ECO:0000256" key="3">
    <source>
        <dbReference type="ARBA" id="ARBA00022840"/>
    </source>
</evidence>
<dbReference type="PROSITE" id="PS51194">
    <property type="entry name" value="HELICASE_CTER"/>
    <property type="match status" value="1"/>
</dbReference>
<dbReference type="SMART" id="SM00487">
    <property type="entry name" value="DEXDc"/>
    <property type="match status" value="1"/>
</dbReference>
<dbReference type="InterPro" id="IPR011545">
    <property type="entry name" value="DEAD/DEAH_box_helicase_dom"/>
</dbReference>
<gene>
    <name evidence="9" type="ORF">TAPDE_000153</name>
</gene>
<keyword evidence="4 5" id="KW-0694">RNA-binding</keyword>
<dbReference type="Gene3D" id="3.40.50.300">
    <property type="entry name" value="P-loop containing nucleotide triphosphate hydrolases"/>
    <property type="match status" value="2"/>
</dbReference>
<reference evidence="9 10" key="1">
    <citation type="journal article" date="2013" name="MBio">
        <title>Genome sequencing of the plant pathogen Taphrina deformans, the causal agent of peach leaf curl.</title>
        <authorList>
            <person name="Cisse O.H."/>
            <person name="Almeida J.M.G.C.F."/>
            <person name="Fonseca A."/>
            <person name="Kumar A.A."/>
            <person name="Salojaervi J."/>
            <person name="Overmyer K."/>
            <person name="Hauser P.M."/>
            <person name="Pagni M."/>
        </authorList>
    </citation>
    <scope>NUCLEOTIDE SEQUENCE [LARGE SCALE GENOMIC DNA]</scope>
    <source>
        <strain evidence="10">PYCC 5710 / ATCC 11124 / CBS 356.35 / IMI 108563 / JCM 9778 / NBRC 8474</strain>
    </source>
</reference>
<dbReference type="Proteomes" id="UP000013776">
    <property type="component" value="Unassembled WGS sequence"/>
</dbReference>
<dbReference type="EC" id="3.6.4.13" evidence="5"/>
<dbReference type="AlphaFoldDB" id="R4X6S3"/>
<comment type="domain">
    <text evidence="5">The Q motif is unique to and characteristic of the DEAD box family of RNA helicases and controls ATP binding and hydrolysis.</text>
</comment>
<feature type="compositionally biased region" description="Basic and acidic residues" evidence="6">
    <location>
        <begin position="1"/>
        <end position="19"/>
    </location>
</feature>
<dbReference type="InterPro" id="IPR027417">
    <property type="entry name" value="P-loop_NTPase"/>
</dbReference>
<keyword evidence="1 5" id="KW-0547">Nucleotide-binding</keyword>
<feature type="region of interest" description="Disordered" evidence="6">
    <location>
        <begin position="1"/>
        <end position="100"/>
    </location>
</feature>
<proteinExistence type="inferred from homology"/>
<comment type="function">
    <text evidence="5">RNA helicase.</text>
</comment>
<evidence type="ECO:0000313" key="10">
    <source>
        <dbReference type="Proteomes" id="UP000013776"/>
    </source>
</evidence>
<keyword evidence="2 5" id="KW-0378">Hydrolase</keyword>
<evidence type="ECO:0000256" key="2">
    <source>
        <dbReference type="ARBA" id="ARBA00022801"/>
    </source>
</evidence>
<sequence length="686" mass="76316">MFAVDRFDPQEQAKTEKQNKLASFNQRLKRKRGHVDVVEDTQTVQNRPSPAKSVYDQDIAESSTQNNDDGSTERKPHREKKQKSRPVSAETADDQSQSKVSHILDKFHKYQDKSNKLSTTVSSTEPADVAELVISDLAPVPQAIRVTTRKQPLAAGAGLPKYLQSPTVVSVRDTAPFSNFPLCKKIQENLAKCEFEHAFAVQAAMLPILLGRHLPEDRKDFLVSAPTGSGKTLTYVIPILQTLQSRRITRLRAIVIVPTRELVQQVQSTFESLSSRLGLKIESLSATRSFATEQRLLVNDYEPYAPSNVDILICTPGRLVDHIKSTPRFTLRDLRFLVIDEGDRLLNQSFQGWSLEIDEALKPLAESETQTFDIFTTKSEERCQKLIFSATLSTDPSLLAQLNLVDPALYLVQNDAEAEIDDVTRFTTPATLEEFFVHSPDSVPKPLVLLTTLQRMQVKNALVFTNSNEAAVKLSSLMNRLNLGRCESFTSTLTPSLRRRHLADFSSTTTPVAANISFLVCSDLMARGIDTTVSAVINYDSSISVRQYIHRVGRTARAGHTGRAISLVEESESKYWWNQIGKKISRARPIQRVTLFPKQKKSDVQADIDPGEPVESESDRDDSELDEAEVDARPRDGMARSMEVDGPEPVAIPQVELADVDQAALEETYQTALKSLQSGSSSSSSS</sequence>
<dbReference type="GO" id="GO:0003723">
    <property type="term" value="F:RNA binding"/>
    <property type="evidence" value="ECO:0007669"/>
    <property type="project" value="UniProtKB-UniRule"/>
</dbReference>
<dbReference type="eggNOG" id="KOG0350">
    <property type="taxonomic scope" value="Eukaryota"/>
</dbReference>
<dbReference type="InterPro" id="IPR014001">
    <property type="entry name" value="Helicase_ATP-bd"/>
</dbReference>
<evidence type="ECO:0000256" key="5">
    <source>
        <dbReference type="RuleBase" id="RU365068"/>
    </source>
</evidence>
<dbReference type="GO" id="GO:0003724">
    <property type="term" value="F:RNA helicase activity"/>
    <property type="evidence" value="ECO:0007669"/>
    <property type="project" value="UniProtKB-EC"/>
</dbReference>
<feature type="region of interest" description="Disordered" evidence="6">
    <location>
        <begin position="598"/>
        <end position="651"/>
    </location>
</feature>
<evidence type="ECO:0000313" key="9">
    <source>
        <dbReference type="EMBL" id="CCG80626.1"/>
    </source>
</evidence>
<feature type="domain" description="Helicase C-terminal" evidence="8">
    <location>
        <begin position="452"/>
        <end position="608"/>
    </location>
</feature>
<comment type="caution">
    <text evidence="9">The sequence shown here is derived from an EMBL/GenBank/DDBJ whole genome shotgun (WGS) entry which is preliminary data.</text>
</comment>
<keyword evidence="3 5" id="KW-0067">ATP-binding</keyword>
<feature type="compositionally biased region" description="Acidic residues" evidence="6">
    <location>
        <begin position="609"/>
        <end position="629"/>
    </location>
</feature>
<dbReference type="Pfam" id="PF00271">
    <property type="entry name" value="Helicase_C"/>
    <property type="match status" value="1"/>
</dbReference>
<evidence type="ECO:0000259" key="8">
    <source>
        <dbReference type="PROSITE" id="PS51194"/>
    </source>
</evidence>
<dbReference type="PANTHER" id="PTHR24031">
    <property type="entry name" value="RNA HELICASE"/>
    <property type="match status" value="1"/>
</dbReference>
<comment type="catalytic activity">
    <reaction evidence="5">
        <text>ATP + H2O = ADP + phosphate + H(+)</text>
        <dbReference type="Rhea" id="RHEA:13065"/>
        <dbReference type="ChEBI" id="CHEBI:15377"/>
        <dbReference type="ChEBI" id="CHEBI:15378"/>
        <dbReference type="ChEBI" id="CHEBI:30616"/>
        <dbReference type="ChEBI" id="CHEBI:43474"/>
        <dbReference type="ChEBI" id="CHEBI:456216"/>
        <dbReference type="EC" id="3.6.4.13"/>
    </reaction>
</comment>
<dbReference type="PROSITE" id="PS51192">
    <property type="entry name" value="HELICASE_ATP_BIND_1"/>
    <property type="match status" value="1"/>
</dbReference>
<evidence type="ECO:0000256" key="4">
    <source>
        <dbReference type="ARBA" id="ARBA00022884"/>
    </source>
</evidence>
<feature type="domain" description="Helicase ATP-binding" evidence="7">
    <location>
        <begin position="212"/>
        <end position="410"/>
    </location>
</feature>
<keyword evidence="10" id="KW-1185">Reference proteome</keyword>
<evidence type="ECO:0000259" key="7">
    <source>
        <dbReference type="PROSITE" id="PS51192"/>
    </source>
</evidence>
<dbReference type="STRING" id="1097556.R4X6S3"/>
<evidence type="ECO:0000256" key="1">
    <source>
        <dbReference type="ARBA" id="ARBA00022741"/>
    </source>
</evidence>
<protein>
    <recommendedName>
        <fullName evidence="5">ATP-dependent RNA helicase</fullName>
        <ecNumber evidence="5">3.6.4.13</ecNumber>
    </recommendedName>
</protein>
<accession>R4X6S3</accession>
<keyword evidence="5 9" id="KW-0347">Helicase</keyword>